<dbReference type="Proteomes" id="UP001140091">
    <property type="component" value="Unassembled WGS sequence"/>
</dbReference>
<evidence type="ECO:0000256" key="1">
    <source>
        <dbReference type="SAM" id="SignalP"/>
    </source>
</evidence>
<keyword evidence="3" id="KW-1185">Reference proteome</keyword>
<organism evidence="2 3">
    <name type="scientific">Candolleomyces eurysporus</name>
    <dbReference type="NCBI Taxonomy" id="2828524"/>
    <lineage>
        <taxon>Eukaryota</taxon>
        <taxon>Fungi</taxon>
        <taxon>Dikarya</taxon>
        <taxon>Basidiomycota</taxon>
        <taxon>Agaricomycotina</taxon>
        <taxon>Agaricomycetes</taxon>
        <taxon>Agaricomycetidae</taxon>
        <taxon>Agaricales</taxon>
        <taxon>Agaricineae</taxon>
        <taxon>Psathyrellaceae</taxon>
        <taxon>Candolleomyces</taxon>
    </lineage>
</organism>
<accession>A0A9W8J8K3</accession>
<comment type="caution">
    <text evidence="2">The sequence shown here is derived from an EMBL/GenBank/DDBJ whole genome shotgun (WGS) entry which is preliminary data.</text>
</comment>
<reference evidence="2" key="1">
    <citation type="submission" date="2022-06" db="EMBL/GenBank/DDBJ databases">
        <title>Genome Sequence of Candolleomyces eurysporus.</title>
        <authorList>
            <person name="Buettner E."/>
        </authorList>
    </citation>
    <scope>NUCLEOTIDE SEQUENCE</scope>
    <source>
        <strain evidence="2">VTCC 930004</strain>
    </source>
</reference>
<dbReference type="OrthoDB" id="2836836at2759"/>
<protein>
    <submittedName>
        <fullName evidence="2">Uncharacterized protein</fullName>
    </submittedName>
</protein>
<dbReference type="AlphaFoldDB" id="A0A9W8J8K3"/>
<feature type="non-terminal residue" evidence="2">
    <location>
        <position position="1"/>
    </location>
</feature>
<feature type="signal peptide" evidence="1">
    <location>
        <begin position="1"/>
        <end position="25"/>
    </location>
</feature>
<feature type="chain" id="PRO_5040877231" evidence="1">
    <location>
        <begin position="26"/>
        <end position="176"/>
    </location>
</feature>
<keyword evidence="1" id="KW-0732">Signal</keyword>
<evidence type="ECO:0000313" key="2">
    <source>
        <dbReference type="EMBL" id="KAJ2930120.1"/>
    </source>
</evidence>
<sequence length="176" mass="18357">MKLISAATIATTVVLFQNAVELVSALDMRFYTALNCAGGWLQCGNLPAGVCCYSPTVPAAAMMLTSVSGVLDFSGWGSQTCSGPLALRSSTTGCKPAAFAFYSGNYRTNLVTAQPTSTRLVTRAPADCIEPDSFGFVDENGKEHITKISEGNRRAIYSALGKGDVATLKVEAAAVA</sequence>
<dbReference type="EMBL" id="JANBPK010000849">
    <property type="protein sequence ID" value="KAJ2930120.1"/>
    <property type="molecule type" value="Genomic_DNA"/>
</dbReference>
<evidence type="ECO:0000313" key="3">
    <source>
        <dbReference type="Proteomes" id="UP001140091"/>
    </source>
</evidence>
<gene>
    <name evidence="2" type="ORF">H1R20_g6986</name>
</gene>
<proteinExistence type="predicted"/>
<name>A0A9W8J8K3_9AGAR</name>